<reference evidence="6" key="1">
    <citation type="submission" date="2022-07" db="EMBL/GenBank/DDBJ databases">
        <title>Evaluation of T. orientalis genome assembly methods using nanopore sequencing and analysis of variation between genomes.</title>
        <authorList>
            <person name="Yam J."/>
            <person name="Micallef M.L."/>
            <person name="Liu M."/>
            <person name="Djordjevic S.P."/>
            <person name="Bogema D.R."/>
            <person name="Jenkins C."/>
        </authorList>
    </citation>
    <scope>NUCLEOTIDE SEQUENCE</scope>
    <source>
        <strain evidence="6">Goon Nure</strain>
    </source>
</reference>
<dbReference type="PANTHER" id="PTHR23423">
    <property type="entry name" value="ORGANIC SOLUTE TRANSPORTER-RELATED"/>
    <property type="match status" value="1"/>
</dbReference>
<evidence type="ECO:0000256" key="5">
    <source>
        <dbReference type="SAM" id="Phobius"/>
    </source>
</evidence>
<name>A0A976MCD6_THEOR</name>
<protein>
    <recommendedName>
        <fullName evidence="8">Organic solute transporter</fullName>
    </recommendedName>
</protein>
<evidence type="ECO:0000313" key="6">
    <source>
        <dbReference type="EMBL" id="UKK02020.2"/>
    </source>
</evidence>
<gene>
    <name evidence="6" type="ORF">MACK_001374</name>
</gene>
<keyword evidence="4 5" id="KW-0472">Membrane</keyword>
<accession>A0A976MCD6</accession>
<keyword evidence="2 5" id="KW-0812">Transmembrane</keyword>
<dbReference type="AlphaFoldDB" id="A0A976MCD6"/>
<feature type="transmembrane region" description="Helical" evidence="5">
    <location>
        <begin position="149"/>
        <end position="167"/>
    </location>
</feature>
<dbReference type="EMBL" id="CP056071">
    <property type="protein sequence ID" value="UKK02020.2"/>
    <property type="molecule type" value="Genomic_DNA"/>
</dbReference>
<feature type="transmembrane region" description="Helical" evidence="5">
    <location>
        <begin position="47"/>
        <end position="66"/>
    </location>
</feature>
<sequence>MKGDFYASLSMFIIGFIALAISFFIAMFTLLQHLLHYTAHRLQRYTVRILIFLPIYGVLTYTLLVFPKLFDLLAMIRSAWEGFLIHSFLFLMLEYCGGETACGEAISKHPSIIRHLWPLHLISVFGLNEDIPLNVGFVKRSKMCTIQYAIMRLVFSLLLIGVHISGYKWSGFFSISSSIILSISLYAALYSLALFYLAIREHPALSRAHSLTKFFSLKLCFALSFYQGLVLDLFLRGLNERSIRIKSFVLLIETVGFALVQHRAYRITEFYPISYSKETGRMTRMEKFNRYMAFCADDLKAMKSSEGLSTIITNAGNALNLSDFFKDTYYNISEKYKEHSIFVSENIINSDIVVDGNQGGDLEMNYMDGSVSKSSTPVASSSNKKVHGEENFADFKKVNDSINNDQRCNEISKLQFI</sequence>
<dbReference type="Pfam" id="PF03619">
    <property type="entry name" value="Solute_trans_a"/>
    <property type="match status" value="1"/>
</dbReference>
<dbReference type="SMART" id="SM01417">
    <property type="entry name" value="Solute_trans_a"/>
    <property type="match status" value="1"/>
</dbReference>
<evidence type="ECO:0000256" key="4">
    <source>
        <dbReference type="ARBA" id="ARBA00023136"/>
    </source>
</evidence>
<dbReference type="Proteomes" id="UP000244811">
    <property type="component" value="Chromosome 2"/>
</dbReference>
<proteinExistence type="predicted"/>
<evidence type="ECO:0000313" key="7">
    <source>
        <dbReference type="Proteomes" id="UP000244811"/>
    </source>
</evidence>
<evidence type="ECO:0000256" key="2">
    <source>
        <dbReference type="ARBA" id="ARBA00022692"/>
    </source>
</evidence>
<feature type="transmembrane region" description="Helical" evidence="5">
    <location>
        <begin position="211"/>
        <end position="231"/>
    </location>
</feature>
<evidence type="ECO:0000256" key="1">
    <source>
        <dbReference type="ARBA" id="ARBA00004141"/>
    </source>
</evidence>
<feature type="transmembrane region" description="Helical" evidence="5">
    <location>
        <begin position="179"/>
        <end position="199"/>
    </location>
</feature>
<feature type="transmembrane region" description="Helical" evidence="5">
    <location>
        <begin position="12"/>
        <end position="35"/>
    </location>
</feature>
<keyword evidence="3 5" id="KW-1133">Transmembrane helix</keyword>
<dbReference type="InterPro" id="IPR005178">
    <property type="entry name" value="Ostalpha/TMEM184C"/>
</dbReference>
<organism evidence="6 7">
    <name type="scientific">Theileria orientalis</name>
    <dbReference type="NCBI Taxonomy" id="68886"/>
    <lineage>
        <taxon>Eukaryota</taxon>
        <taxon>Sar</taxon>
        <taxon>Alveolata</taxon>
        <taxon>Apicomplexa</taxon>
        <taxon>Aconoidasida</taxon>
        <taxon>Piroplasmida</taxon>
        <taxon>Theileriidae</taxon>
        <taxon>Theileria</taxon>
    </lineage>
</organism>
<dbReference type="GO" id="GO:0016020">
    <property type="term" value="C:membrane"/>
    <property type="evidence" value="ECO:0007669"/>
    <property type="project" value="UniProtKB-SubCell"/>
</dbReference>
<evidence type="ECO:0000256" key="3">
    <source>
        <dbReference type="ARBA" id="ARBA00022989"/>
    </source>
</evidence>
<evidence type="ECO:0008006" key="8">
    <source>
        <dbReference type="Google" id="ProtNLM"/>
    </source>
</evidence>
<comment type="subcellular location">
    <subcellularLocation>
        <location evidence="1">Membrane</location>
        <topology evidence="1">Multi-pass membrane protein</topology>
    </subcellularLocation>
</comment>